<keyword evidence="7" id="KW-1185">Reference proteome</keyword>
<accession>A0ABM1A488</accession>
<name>A0ABM1A488_APLCA</name>
<dbReference type="PROSITE" id="PS50088">
    <property type="entry name" value="ANK_REPEAT"/>
    <property type="match status" value="2"/>
</dbReference>
<dbReference type="SMART" id="SM00248">
    <property type="entry name" value="ANK"/>
    <property type="match status" value="4"/>
</dbReference>
<dbReference type="CDD" id="cd03587">
    <property type="entry name" value="SOCS"/>
    <property type="match status" value="1"/>
</dbReference>
<dbReference type="PANTHER" id="PTHR24136">
    <property type="entry name" value="SOWAH (DROSOPHILA) HOMOLOG"/>
    <property type="match status" value="1"/>
</dbReference>
<dbReference type="InterPro" id="IPR036770">
    <property type="entry name" value="Ankyrin_rpt-contain_sf"/>
</dbReference>
<evidence type="ECO:0000259" key="6">
    <source>
        <dbReference type="PROSITE" id="PS50225"/>
    </source>
</evidence>
<dbReference type="SUPFAM" id="SSF158235">
    <property type="entry name" value="SOCS box-like"/>
    <property type="match status" value="1"/>
</dbReference>
<dbReference type="PROSITE" id="PS50297">
    <property type="entry name" value="ANK_REP_REGION"/>
    <property type="match status" value="2"/>
</dbReference>
<evidence type="ECO:0000256" key="4">
    <source>
        <dbReference type="PROSITE-ProRule" id="PRU00023"/>
    </source>
</evidence>
<dbReference type="InterPro" id="IPR002110">
    <property type="entry name" value="Ankyrin_rpt"/>
</dbReference>
<reference evidence="8" key="1">
    <citation type="submission" date="2025-08" db="UniProtKB">
        <authorList>
            <consortium name="RefSeq"/>
        </authorList>
    </citation>
    <scope>IDENTIFICATION</scope>
</reference>
<dbReference type="GeneID" id="101857496"/>
<feature type="domain" description="SOCS box" evidence="6">
    <location>
        <begin position="342"/>
        <end position="394"/>
    </location>
</feature>
<dbReference type="Pfam" id="PF07525">
    <property type="entry name" value="SOCS_box"/>
    <property type="match status" value="1"/>
</dbReference>
<feature type="compositionally biased region" description="Pro residues" evidence="5">
    <location>
        <begin position="23"/>
        <end position="36"/>
    </location>
</feature>
<evidence type="ECO:0000256" key="1">
    <source>
        <dbReference type="ARBA" id="ARBA00005949"/>
    </source>
</evidence>
<feature type="repeat" description="ANK" evidence="4">
    <location>
        <begin position="153"/>
        <end position="185"/>
    </location>
</feature>
<dbReference type="PROSITE" id="PS50225">
    <property type="entry name" value="SOCS"/>
    <property type="match status" value="1"/>
</dbReference>
<keyword evidence="3 4" id="KW-0040">ANK repeat</keyword>
<evidence type="ECO:0000256" key="3">
    <source>
        <dbReference type="ARBA" id="ARBA00023043"/>
    </source>
</evidence>
<dbReference type="SMART" id="SM00969">
    <property type="entry name" value="SOCS_box"/>
    <property type="match status" value="1"/>
</dbReference>
<dbReference type="InterPro" id="IPR001496">
    <property type="entry name" value="SOCS_box"/>
</dbReference>
<evidence type="ECO:0000313" key="7">
    <source>
        <dbReference type="Proteomes" id="UP000694888"/>
    </source>
</evidence>
<dbReference type="SMART" id="SM00253">
    <property type="entry name" value="SOCS"/>
    <property type="match status" value="1"/>
</dbReference>
<dbReference type="RefSeq" id="XP_012940522.1">
    <property type="nucleotide sequence ID" value="XM_013085068.2"/>
</dbReference>
<feature type="repeat" description="ANK" evidence="4">
    <location>
        <begin position="219"/>
        <end position="251"/>
    </location>
</feature>
<gene>
    <name evidence="8" type="primary">LOC101857496</name>
</gene>
<dbReference type="InterPro" id="IPR051573">
    <property type="entry name" value="Ankyrin-SOCS_box_domain"/>
</dbReference>
<dbReference type="SUPFAM" id="SSF48403">
    <property type="entry name" value="Ankyrin repeat"/>
    <property type="match status" value="1"/>
</dbReference>
<evidence type="ECO:0000313" key="8">
    <source>
        <dbReference type="RefSeq" id="XP_012940522.1"/>
    </source>
</evidence>
<dbReference type="Proteomes" id="UP000694888">
    <property type="component" value="Unplaced"/>
</dbReference>
<comment type="similarity">
    <text evidence="1">Belongs to the ankyrin SOCS box (ASB) family.</text>
</comment>
<dbReference type="Gene3D" id="1.25.40.20">
    <property type="entry name" value="Ankyrin repeat-containing domain"/>
    <property type="match status" value="1"/>
</dbReference>
<evidence type="ECO:0000256" key="2">
    <source>
        <dbReference type="ARBA" id="ARBA00022737"/>
    </source>
</evidence>
<keyword evidence="2" id="KW-0677">Repeat</keyword>
<feature type="region of interest" description="Disordered" evidence="5">
    <location>
        <begin position="1"/>
        <end position="42"/>
    </location>
</feature>
<dbReference type="Pfam" id="PF12796">
    <property type="entry name" value="Ank_2"/>
    <property type="match status" value="1"/>
</dbReference>
<dbReference type="PANTHER" id="PTHR24136:SF15">
    <property type="entry name" value="ANK_REP_REGION DOMAIN-CONTAINING PROTEIN"/>
    <property type="match status" value="1"/>
</dbReference>
<evidence type="ECO:0000256" key="5">
    <source>
        <dbReference type="SAM" id="MobiDB-lite"/>
    </source>
</evidence>
<sequence length="394" mass="43669">MDFEDMRRPGLFTGPVSSQGPLATPPPPPPPPPLPPRSSTTVTNVPTAVQFLSDLSSYTIPETEAENTCQDLDNTSPNACSLSNNSHHCPQPSPKDVAEVISRQFRNCLPQAHGESDLHRAAFEGDAVRLQLLLDQIAGESYKFDIINQRNRLGCTPIRLAATGGHLECLTCLVDVGARIDIVDVKCQTPLFVAVKNRRLECSRKLLQSGACPDGDPGNSSTPLYVAFMNGDVRYVLLLLEYGAYPDKLRHISRLTGNVFNPRFTSLDAAVEYLMGEEEIYLAVKALLVCGCKSDNFQYHMCVYHNRERLIDVLHQFGVRSDGRDINNRLATELNVHNAAIRRLAYLRENPRSLLSACRIAIVSCQSRPRRNLDRLDGLPLPSALISYLKFSDV</sequence>
<protein>
    <submittedName>
        <fullName evidence="8">Ankyrin repeat and SOCS box protein 12</fullName>
    </submittedName>
</protein>
<organism evidence="7 8">
    <name type="scientific">Aplysia californica</name>
    <name type="common">California sea hare</name>
    <dbReference type="NCBI Taxonomy" id="6500"/>
    <lineage>
        <taxon>Eukaryota</taxon>
        <taxon>Metazoa</taxon>
        <taxon>Spiralia</taxon>
        <taxon>Lophotrochozoa</taxon>
        <taxon>Mollusca</taxon>
        <taxon>Gastropoda</taxon>
        <taxon>Heterobranchia</taxon>
        <taxon>Euthyneura</taxon>
        <taxon>Tectipleura</taxon>
        <taxon>Aplysiida</taxon>
        <taxon>Aplysioidea</taxon>
        <taxon>Aplysiidae</taxon>
        <taxon>Aplysia</taxon>
    </lineage>
</organism>
<dbReference type="InterPro" id="IPR036036">
    <property type="entry name" value="SOCS_box-like_dom_sf"/>
</dbReference>
<proteinExistence type="inferred from homology"/>